<feature type="transmembrane region" description="Helical" evidence="6">
    <location>
        <begin position="529"/>
        <end position="546"/>
    </location>
</feature>
<feature type="transmembrane region" description="Helical" evidence="6">
    <location>
        <begin position="671"/>
        <end position="690"/>
    </location>
</feature>
<name>A0A6J7DQG8_9ZZZZ</name>
<keyword evidence="2" id="KW-1003">Cell membrane</keyword>
<evidence type="ECO:0000256" key="3">
    <source>
        <dbReference type="ARBA" id="ARBA00022692"/>
    </source>
</evidence>
<feature type="transmembrane region" description="Helical" evidence="6">
    <location>
        <begin position="168"/>
        <end position="187"/>
    </location>
</feature>
<feature type="transmembrane region" description="Helical" evidence="6">
    <location>
        <begin position="558"/>
        <end position="577"/>
    </location>
</feature>
<dbReference type="Pfam" id="PF03176">
    <property type="entry name" value="MMPL"/>
    <property type="match status" value="2"/>
</dbReference>
<feature type="transmembrane region" description="Helical" evidence="6">
    <location>
        <begin position="192"/>
        <end position="210"/>
    </location>
</feature>
<dbReference type="EMBL" id="CAFBQL010000007">
    <property type="protein sequence ID" value="CAB5061403.1"/>
    <property type="molecule type" value="Genomic_DNA"/>
</dbReference>
<dbReference type="Gene3D" id="1.20.1640.10">
    <property type="entry name" value="Multidrug efflux transporter AcrB transmembrane domain"/>
    <property type="match status" value="2"/>
</dbReference>
<evidence type="ECO:0000256" key="4">
    <source>
        <dbReference type="ARBA" id="ARBA00022989"/>
    </source>
</evidence>
<feature type="transmembrane region" description="Helical" evidence="6">
    <location>
        <begin position="639"/>
        <end position="665"/>
    </location>
</feature>
<comment type="subcellular location">
    <subcellularLocation>
        <location evidence="1">Cell membrane</location>
        <topology evidence="1">Multi-pass membrane protein</topology>
    </subcellularLocation>
</comment>
<gene>
    <name evidence="8" type="ORF">UFOPK2822_00952</name>
    <name evidence="9" type="ORF">UFOPK3346_01076</name>
    <name evidence="10" type="ORF">UFOPK3670_01061</name>
    <name evidence="11" type="ORF">UFOPK4308_01107</name>
</gene>
<feature type="transmembrane region" description="Helical" evidence="6">
    <location>
        <begin position="597"/>
        <end position="618"/>
    </location>
</feature>
<dbReference type="AlphaFoldDB" id="A0A6J7DQG8"/>
<protein>
    <submittedName>
        <fullName evidence="9">Unannotated protein</fullName>
    </submittedName>
</protein>
<keyword evidence="5 6" id="KW-0472">Membrane</keyword>
<dbReference type="InterPro" id="IPR050545">
    <property type="entry name" value="Mycobact_MmpL"/>
</dbReference>
<dbReference type="InterPro" id="IPR004869">
    <property type="entry name" value="MMPL_dom"/>
</dbReference>
<organism evidence="9">
    <name type="scientific">freshwater metagenome</name>
    <dbReference type="NCBI Taxonomy" id="449393"/>
    <lineage>
        <taxon>unclassified sequences</taxon>
        <taxon>metagenomes</taxon>
        <taxon>ecological metagenomes</taxon>
    </lineage>
</organism>
<evidence type="ECO:0000256" key="1">
    <source>
        <dbReference type="ARBA" id="ARBA00004651"/>
    </source>
</evidence>
<evidence type="ECO:0000313" key="10">
    <source>
        <dbReference type="EMBL" id="CAB4927433.1"/>
    </source>
</evidence>
<dbReference type="SUPFAM" id="SSF82866">
    <property type="entry name" value="Multidrug efflux transporter AcrB transmembrane domain"/>
    <property type="match status" value="2"/>
</dbReference>
<dbReference type="PANTHER" id="PTHR33406">
    <property type="entry name" value="MEMBRANE PROTEIN MJ1562-RELATED"/>
    <property type="match status" value="1"/>
</dbReference>
<dbReference type="GO" id="GO:0005886">
    <property type="term" value="C:plasma membrane"/>
    <property type="evidence" value="ECO:0007669"/>
    <property type="project" value="UniProtKB-SubCell"/>
</dbReference>
<keyword evidence="3 6" id="KW-0812">Transmembrane</keyword>
<evidence type="ECO:0000256" key="5">
    <source>
        <dbReference type="ARBA" id="ARBA00023136"/>
    </source>
</evidence>
<feature type="domain" description="SSD" evidence="7">
    <location>
        <begin position="198"/>
        <end position="322"/>
    </location>
</feature>
<dbReference type="EMBL" id="CAFBLE010000009">
    <property type="protein sequence ID" value="CAB4871788.1"/>
    <property type="molecule type" value="Genomic_DNA"/>
</dbReference>
<feature type="transmembrane region" description="Helical" evidence="6">
    <location>
        <begin position="365"/>
        <end position="384"/>
    </location>
</feature>
<reference evidence="9" key="1">
    <citation type="submission" date="2020-05" db="EMBL/GenBank/DDBJ databases">
        <authorList>
            <person name="Chiriac C."/>
            <person name="Salcher M."/>
            <person name="Ghai R."/>
            <person name="Kavagutti S V."/>
        </authorList>
    </citation>
    <scope>NUCLEOTIDE SEQUENCE</scope>
</reference>
<feature type="transmembrane region" description="Helical" evidence="6">
    <location>
        <begin position="272"/>
        <end position="293"/>
    </location>
</feature>
<feature type="transmembrane region" description="Helical" evidence="6">
    <location>
        <begin position="216"/>
        <end position="239"/>
    </location>
</feature>
<dbReference type="EMBL" id="CAFBMV010000007">
    <property type="protein sequence ID" value="CAB4927433.1"/>
    <property type="molecule type" value="Genomic_DNA"/>
</dbReference>
<dbReference type="InterPro" id="IPR000731">
    <property type="entry name" value="SSD"/>
</dbReference>
<keyword evidence="4 6" id="KW-1133">Transmembrane helix</keyword>
<evidence type="ECO:0000256" key="6">
    <source>
        <dbReference type="SAM" id="Phobius"/>
    </source>
</evidence>
<sequence>MLERWTLAVIRKRALVLGTWLILAALGILASANLTGLLTTSISVPGSQSAKADQILTGAFNENVEGTFTVILNFKKASQAQLDGINAKIASATSQIPTAKVQQHKAIGGTLVTTISTSFTLIDAASYTPKLRKALIDRGLADALVTGPPAINFDVTPVLADDLHKGQLIALSLALLLLLIVLGLSWAIFIPFIFAGATIAVTLGIIYVIAQKFLMVLYIPNVIELIGLGLAIDYSLLIVHRFRREILGSGGADNGSVERTIIRTMESAGRTVALSGIVVAIGLSTLLLLPIPFLRSLGIAGLLVPVISISAALTLQPALLSFFGAKAVMPLRLKNLQFKGLLSKGELMDGFWAKTSRHVIRRPKIILLATVVLLGALASATLWLEVTPSSLTALPKGIESAQALTYATDRAGLGVITPNEIVIDLGSAAMAQDPGVMSARNALAEKISSDPEVFLVAKGESAPYVESSGRYLRIFVIGRHEVGAPQSQALVKELRNIYIPASIFPQGTKIYLGGAPAQGVDLLDSLAKSLPWIIFLALALAFILLVRAFGSIVLPLKAIAMNLISVAVAFGSIVLVFKFHVGQSFLHTYHLEQLEAWALIFIFVLIFGLSMDYEIFVVSRMKEARENGASNSDAIVIGMANTGGVVSAAAVILVAALGGLVFGHFAGLQEIGVGLACGVLIDATIIRGLLVPSAMALFGRWNWWLPPRIAHLAKVKASLLEVREARL</sequence>
<dbReference type="PROSITE" id="PS50156">
    <property type="entry name" value="SSD"/>
    <property type="match status" value="1"/>
</dbReference>
<evidence type="ECO:0000313" key="8">
    <source>
        <dbReference type="EMBL" id="CAB4753371.1"/>
    </source>
</evidence>
<feature type="transmembrane region" description="Helical" evidence="6">
    <location>
        <begin position="299"/>
        <end position="325"/>
    </location>
</feature>
<evidence type="ECO:0000313" key="9">
    <source>
        <dbReference type="EMBL" id="CAB4871788.1"/>
    </source>
</evidence>
<dbReference type="EMBL" id="CAEZZC010000012">
    <property type="protein sequence ID" value="CAB4753371.1"/>
    <property type="molecule type" value="Genomic_DNA"/>
</dbReference>
<evidence type="ECO:0000256" key="2">
    <source>
        <dbReference type="ARBA" id="ARBA00022475"/>
    </source>
</evidence>
<proteinExistence type="predicted"/>
<accession>A0A6J7DQG8</accession>
<dbReference type="PANTHER" id="PTHR33406:SF13">
    <property type="entry name" value="MEMBRANE PROTEIN YDFJ"/>
    <property type="match status" value="1"/>
</dbReference>
<evidence type="ECO:0000259" key="7">
    <source>
        <dbReference type="PROSITE" id="PS50156"/>
    </source>
</evidence>
<evidence type="ECO:0000313" key="11">
    <source>
        <dbReference type="EMBL" id="CAB5061403.1"/>
    </source>
</evidence>